<feature type="region of interest" description="Disordered" evidence="11">
    <location>
        <begin position="182"/>
        <end position="207"/>
    </location>
</feature>
<dbReference type="Proteomes" id="UP000494256">
    <property type="component" value="Unassembled WGS sequence"/>
</dbReference>
<proteinExistence type="predicted"/>
<keyword evidence="3" id="KW-0677">Repeat</keyword>
<dbReference type="InterPro" id="IPR036236">
    <property type="entry name" value="Znf_C2H2_sf"/>
</dbReference>
<accession>A0A8S1AFV0</accession>
<feature type="domain" description="C2H2-type" evidence="12">
    <location>
        <begin position="755"/>
        <end position="782"/>
    </location>
</feature>
<keyword evidence="9" id="KW-0539">Nucleus</keyword>
<feature type="domain" description="C2H2-type" evidence="12">
    <location>
        <begin position="698"/>
        <end position="726"/>
    </location>
</feature>
<feature type="domain" description="C2H2-type" evidence="12">
    <location>
        <begin position="236"/>
        <end position="259"/>
    </location>
</feature>
<evidence type="ECO:0000256" key="9">
    <source>
        <dbReference type="ARBA" id="ARBA00023242"/>
    </source>
</evidence>
<evidence type="ECO:0000256" key="4">
    <source>
        <dbReference type="ARBA" id="ARBA00022771"/>
    </source>
</evidence>
<feature type="domain" description="C2H2-type" evidence="12">
    <location>
        <begin position="428"/>
        <end position="451"/>
    </location>
</feature>
<name>A0A8S1AFV0_ARCPL</name>
<evidence type="ECO:0000256" key="1">
    <source>
        <dbReference type="ARBA" id="ARBA00004123"/>
    </source>
</evidence>
<dbReference type="OrthoDB" id="2261376at2759"/>
<dbReference type="GO" id="GO:0000978">
    <property type="term" value="F:RNA polymerase II cis-regulatory region sequence-specific DNA binding"/>
    <property type="evidence" value="ECO:0007669"/>
    <property type="project" value="TreeGrafter"/>
</dbReference>
<evidence type="ECO:0000256" key="8">
    <source>
        <dbReference type="ARBA" id="ARBA00023163"/>
    </source>
</evidence>
<comment type="caution">
    <text evidence="13">The sequence shown here is derived from an EMBL/GenBank/DDBJ whole genome shotgun (WGS) entry which is preliminary data.</text>
</comment>
<evidence type="ECO:0000256" key="3">
    <source>
        <dbReference type="ARBA" id="ARBA00022737"/>
    </source>
</evidence>
<organism evidence="13 14">
    <name type="scientific">Arctia plantaginis</name>
    <name type="common">Wood tiger moth</name>
    <name type="synonym">Phalaena plantaginis</name>
    <dbReference type="NCBI Taxonomy" id="874455"/>
    <lineage>
        <taxon>Eukaryota</taxon>
        <taxon>Metazoa</taxon>
        <taxon>Ecdysozoa</taxon>
        <taxon>Arthropoda</taxon>
        <taxon>Hexapoda</taxon>
        <taxon>Insecta</taxon>
        <taxon>Pterygota</taxon>
        <taxon>Neoptera</taxon>
        <taxon>Endopterygota</taxon>
        <taxon>Lepidoptera</taxon>
        <taxon>Glossata</taxon>
        <taxon>Ditrysia</taxon>
        <taxon>Noctuoidea</taxon>
        <taxon>Erebidae</taxon>
        <taxon>Arctiinae</taxon>
        <taxon>Arctia</taxon>
    </lineage>
</organism>
<keyword evidence="7" id="KW-0238">DNA-binding</keyword>
<dbReference type="PROSITE" id="PS00028">
    <property type="entry name" value="ZINC_FINGER_C2H2_1"/>
    <property type="match status" value="13"/>
</dbReference>
<dbReference type="GO" id="GO:0000981">
    <property type="term" value="F:DNA-binding transcription factor activity, RNA polymerase II-specific"/>
    <property type="evidence" value="ECO:0007669"/>
    <property type="project" value="TreeGrafter"/>
</dbReference>
<feature type="domain" description="C2H2-type" evidence="12">
    <location>
        <begin position="632"/>
        <end position="659"/>
    </location>
</feature>
<keyword evidence="8" id="KW-0804">Transcription</keyword>
<dbReference type="AlphaFoldDB" id="A0A8S1AFV0"/>
<keyword evidence="5" id="KW-0862">Zinc</keyword>
<feature type="domain" description="C2H2-type" evidence="12">
    <location>
        <begin position="783"/>
        <end position="811"/>
    </location>
</feature>
<keyword evidence="6" id="KW-0805">Transcription regulation</keyword>
<evidence type="ECO:0000256" key="7">
    <source>
        <dbReference type="ARBA" id="ARBA00023125"/>
    </source>
</evidence>
<protein>
    <recommendedName>
        <fullName evidence="12">C2H2-type domain-containing protein</fullName>
    </recommendedName>
</protein>
<evidence type="ECO:0000313" key="13">
    <source>
        <dbReference type="EMBL" id="CAB3245199.1"/>
    </source>
</evidence>
<dbReference type="PROSITE" id="PS50157">
    <property type="entry name" value="ZINC_FINGER_C2H2_2"/>
    <property type="match status" value="11"/>
</dbReference>
<feature type="domain" description="C2H2-type" evidence="12">
    <location>
        <begin position="574"/>
        <end position="601"/>
    </location>
</feature>
<dbReference type="PANTHER" id="PTHR24384:SF189">
    <property type="entry name" value="C2H2-TYPE DOMAIN-CONTAINING PROTEIN-RELATED"/>
    <property type="match status" value="1"/>
</dbReference>
<feature type="domain" description="C2H2-type" evidence="12">
    <location>
        <begin position="264"/>
        <end position="291"/>
    </location>
</feature>
<dbReference type="SMART" id="SM00355">
    <property type="entry name" value="ZnF_C2H2"/>
    <property type="match status" value="18"/>
</dbReference>
<feature type="domain" description="C2H2-type" evidence="12">
    <location>
        <begin position="727"/>
        <end position="754"/>
    </location>
</feature>
<dbReference type="InterPro" id="IPR050752">
    <property type="entry name" value="C2H2-ZF_domain"/>
</dbReference>
<evidence type="ECO:0000256" key="5">
    <source>
        <dbReference type="ARBA" id="ARBA00022833"/>
    </source>
</evidence>
<gene>
    <name evidence="13" type="ORF">APLA_LOCUS11013</name>
</gene>
<evidence type="ECO:0000259" key="12">
    <source>
        <dbReference type="PROSITE" id="PS50157"/>
    </source>
</evidence>
<dbReference type="EMBL" id="CADEBD010000324">
    <property type="protein sequence ID" value="CAB3245199.1"/>
    <property type="molecule type" value="Genomic_DNA"/>
</dbReference>
<evidence type="ECO:0000256" key="2">
    <source>
        <dbReference type="ARBA" id="ARBA00022723"/>
    </source>
</evidence>
<evidence type="ECO:0000256" key="6">
    <source>
        <dbReference type="ARBA" id="ARBA00023015"/>
    </source>
</evidence>
<evidence type="ECO:0000256" key="11">
    <source>
        <dbReference type="SAM" id="MobiDB-lite"/>
    </source>
</evidence>
<dbReference type="GO" id="GO:0008270">
    <property type="term" value="F:zinc ion binding"/>
    <property type="evidence" value="ECO:0007669"/>
    <property type="project" value="UniProtKB-KW"/>
</dbReference>
<evidence type="ECO:0000256" key="10">
    <source>
        <dbReference type="PROSITE-ProRule" id="PRU00042"/>
    </source>
</evidence>
<keyword evidence="4 10" id="KW-0863">Zinc-finger</keyword>
<dbReference type="InterPro" id="IPR013087">
    <property type="entry name" value="Znf_C2H2_type"/>
</dbReference>
<reference evidence="13 14" key="1">
    <citation type="submission" date="2020-04" db="EMBL/GenBank/DDBJ databases">
        <authorList>
            <person name="Wallbank WR R."/>
            <person name="Pardo Diaz C."/>
            <person name="Kozak K."/>
            <person name="Martin S."/>
            <person name="Jiggins C."/>
            <person name="Moest M."/>
            <person name="Warren A I."/>
            <person name="Byers J.R.P. K."/>
            <person name="Montejo-Kovacevich G."/>
            <person name="Yen C E."/>
        </authorList>
    </citation>
    <scope>NUCLEOTIDE SEQUENCE [LARGE SCALE GENOMIC DNA]</scope>
</reference>
<feature type="domain" description="C2H2-type" evidence="12">
    <location>
        <begin position="511"/>
        <end position="539"/>
    </location>
</feature>
<keyword evidence="2" id="KW-0479">Metal-binding</keyword>
<dbReference type="PANTHER" id="PTHR24384">
    <property type="entry name" value="FINGER PUTATIVE TRANSCRIPTION FACTOR FAMILY-RELATED"/>
    <property type="match status" value="1"/>
</dbReference>
<sequence length="868" mass="101768">MVNIVTNQTDPNNLEWLKHKIKSIWASPKFCGLCLENTGNFCSVEMELVINKQNFSRCLQDIINYVFNDDIENFMSSHYLCDTCTEKIIQCYLFIHNTKQLSRIINNCVTDLYSKVIDVNDQIGNSSSLADYENANVMIVLETDTELCKTIMDTKMTEIVPTATHIAMKIEEPKCPAIEKVESSQTEPIPKEPITKISTPKPLKSDDTPNITLKEGHIIIKPLNSARNLTPRFNTYECASCPEIFTTYRSLKEHEKAKHKKSVFHCNLCNKSYNTRQYLNIHYKTHSKAKCKFCQVILPEGELMQHLRANHAYLVFPCKFCELVYYSQDSLITHFNLSHLVNNNKTKSQCIMCLKNFKDGEIKKHKCKFACSECFVMPCVHYKYLMSYREQTLNHANKIKCIDCDYVTRRKEHLIGHVNREHLDHHPFTCADCGQQFYTKLSLKTHIVQFHQEFSCEYCDFEFKDKHSLENHKKACKSVIRAFSCIHCVASFDVEEELTTHENLRHNESVYACNLCKSKFLTDLELEEHHARVHGGIQCKKRRKRIECSLCNLLFKNIKELLQHEKLHDQNEVYPCKECPKQFKSLMKLYIHSQRHYTNRIKCLRCNKKVAASFYSQHAVRCPYKREGALKHVCEVCGKAFHLESLLRFHQKIHLDPEPCPQCDKIIKPSSLKRHMEQVHGDSSDKQKGKIVAKLPMIECQICGHIVRKKHDLEAHMNRYHLKIKPYVCQICNKDFCGKIRLKEHVATHTNDNNCFCSICFKKFANRVCLKMHFRMHTGELPYSCDICGQKFRSSSMMKTHRLKKHLDKTICCPLCDSMFYMVRDMRHHFKKVHWKFKDRPFNVRDVEELGEQYYHLFEDGRVPKLDS</sequence>
<comment type="subcellular location">
    <subcellularLocation>
        <location evidence="1">Nucleus</location>
    </subcellularLocation>
</comment>
<dbReference type="Gene3D" id="3.30.160.60">
    <property type="entry name" value="Classic Zinc Finger"/>
    <property type="match status" value="8"/>
</dbReference>
<dbReference type="SUPFAM" id="SSF57667">
    <property type="entry name" value="beta-beta-alpha zinc fingers"/>
    <property type="match status" value="8"/>
</dbReference>
<dbReference type="Pfam" id="PF00096">
    <property type="entry name" value="zf-C2H2"/>
    <property type="match status" value="2"/>
</dbReference>
<feature type="domain" description="C2H2-type" evidence="12">
    <location>
        <begin position="546"/>
        <end position="573"/>
    </location>
</feature>
<evidence type="ECO:0000313" key="14">
    <source>
        <dbReference type="Proteomes" id="UP000494256"/>
    </source>
</evidence>
<dbReference type="GO" id="GO:0005634">
    <property type="term" value="C:nucleus"/>
    <property type="evidence" value="ECO:0007669"/>
    <property type="project" value="UniProtKB-SubCell"/>
</dbReference>